<sequence length="31" mass="3854">MPQKLLLHSLRLQLNWSMKKKEQRFTLSRLE</sequence>
<dbReference type="EMBL" id="CAJOBI010212812">
    <property type="protein sequence ID" value="CAF5022362.1"/>
    <property type="molecule type" value="Genomic_DNA"/>
</dbReference>
<organism evidence="1 2">
    <name type="scientific">Rotaria magnacalcarata</name>
    <dbReference type="NCBI Taxonomy" id="392030"/>
    <lineage>
        <taxon>Eukaryota</taxon>
        <taxon>Metazoa</taxon>
        <taxon>Spiralia</taxon>
        <taxon>Gnathifera</taxon>
        <taxon>Rotifera</taxon>
        <taxon>Eurotatoria</taxon>
        <taxon>Bdelloidea</taxon>
        <taxon>Philodinida</taxon>
        <taxon>Philodinidae</taxon>
        <taxon>Rotaria</taxon>
    </lineage>
</organism>
<comment type="caution">
    <text evidence="1">The sequence shown here is derived from an EMBL/GenBank/DDBJ whole genome shotgun (WGS) entry which is preliminary data.</text>
</comment>
<feature type="non-terminal residue" evidence="1">
    <location>
        <position position="31"/>
    </location>
</feature>
<dbReference type="AlphaFoldDB" id="A0A8S3DJY4"/>
<proteinExistence type="predicted"/>
<protein>
    <submittedName>
        <fullName evidence="1">Uncharacterized protein</fullName>
    </submittedName>
</protein>
<dbReference type="Proteomes" id="UP000676336">
    <property type="component" value="Unassembled WGS sequence"/>
</dbReference>
<evidence type="ECO:0000313" key="1">
    <source>
        <dbReference type="EMBL" id="CAF5022362.1"/>
    </source>
</evidence>
<accession>A0A8S3DJY4</accession>
<name>A0A8S3DJY4_9BILA</name>
<gene>
    <name evidence="1" type="ORF">SMN809_LOCUS57700</name>
</gene>
<evidence type="ECO:0000313" key="2">
    <source>
        <dbReference type="Proteomes" id="UP000676336"/>
    </source>
</evidence>
<reference evidence="1" key="1">
    <citation type="submission" date="2021-02" db="EMBL/GenBank/DDBJ databases">
        <authorList>
            <person name="Nowell W R."/>
        </authorList>
    </citation>
    <scope>NUCLEOTIDE SEQUENCE</scope>
</reference>